<gene>
    <name evidence="1" type="ORF">SLEP1_g17108</name>
</gene>
<proteinExistence type="predicted"/>
<dbReference type="AlphaFoldDB" id="A0AAV5IT84"/>
<sequence>MVMMSAECCAAASSRPVKPGTLGGAMPVLHVPAIIKDSKGISQTTPSFLGKIHSNKYQAEDSFLCNRGVSILGFKLHIIKGVITFHLKDKHYHWGQMGDWQPSRTSTDEILVHFFIL</sequence>
<organism evidence="1 2">
    <name type="scientific">Rubroshorea leprosula</name>
    <dbReference type="NCBI Taxonomy" id="152421"/>
    <lineage>
        <taxon>Eukaryota</taxon>
        <taxon>Viridiplantae</taxon>
        <taxon>Streptophyta</taxon>
        <taxon>Embryophyta</taxon>
        <taxon>Tracheophyta</taxon>
        <taxon>Spermatophyta</taxon>
        <taxon>Magnoliopsida</taxon>
        <taxon>eudicotyledons</taxon>
        <taxon>Gunneridae</taxon>
        <taxon>Pentapetalae</taxon>
        <taxon>rosids</taxon>
        <taxon>malvids</taxon>
        <taxon>Malvales</taxon>
        <taxon>Dipterocarpaceae</taxon>
        <taxon>Rubroshorea</taxon>
    </lineage>
</organism>
<evidence type="ECO:0000313" key="2">
    <source>
        <dbReference type="Proteomes" id="UP001054252"/>
    </source>
</evidence>
<comment type="caution">
    <text evidence="1">The sequence shown here is derived from an EMBL/GenBank/DDBJ whole genome shotgun (WGS) entry which is preliminary data.</text>
</comment>
<reference evidence="1 2" key="1">
    <citation type="journal article" date="2021" name="Commun. Biol.">
        <title>The genome of Shorea leprosula (Dipterocarpaceae) highlights the ecological relevance of drought in aseasonal tropical rainforests.</title>
        <authorList>
            <person name="Ng K.K.S."/>
            <person name="Kobayashi M.J."/>
            <person name="Fawcett J.A."/>
            <person name="Hatakeyama M."/>
            <person name="Paape T."/>
            <person name="Ng C.H."/>
            <person name="Ang C.C."/>
            <person name="Tnah L.H."/>
            <person name="Lee C.T."/>
            <person name="Nishiyama T."/>
            <person name="Sese J."/>
            <person name="O'Brien M.J."/>
            <person name="Copetti D."/>
            <person name="Mohd Noor M.I."/>
            <person name="Ong R.C."/>
            <person name="Putra M."/>
            <person name="Sireger I.Z."/>
            <person name="Indrioko S."/>
            <person name="Kosugi Y."/>
            <person name="Izuno A."/>
            <person name="Isagi Y."/>
            <person name="Lee S.L."/>
            <person name="Shimizu K.K."/>
        </authorList>
    </citation>
    <scope>NUCLEOTIDE SEQUENCE [LARGE SCALE GENOMIC DNA]</scope>
    <source>
        <strain evidence="1">214</strain>
    </source>
</reference>
<evidence type="ECO:0000313" key="1">
    <source>
        <dbReference type="EMBL" id="GKV05061.1"/>
    </source>
</evidence>
<dbReference type="EMBL" id="BPVZ01000022">
    <property type="protein sequence ID" value="GKV05061.1"/>
    <property type="molecule type" value="Genomic_DNA"/>
</dbReference>
<protein>
    <submittedName>
        <fullName evidence="1">Uncharacterized protein</fullName>
    </submittedName>
</protein>
<accession>A0AAV5IT84</accession>
<name>A0AAV5IT84_9ROSI</name>
<keyword evidence="2" id="KW-1185">Reference proteome</keyword>
<dbReference type="Proteomes" id="UP001054252">
    <property type="component" value="Unassembled WGS sequence"/>
</dbReference>